<dbReference type="EMBL" id="AHEV01000009">
    <property type="protein sequence ID" value="EJR43689.1"/>
    <property type="molecule type" value="Genomic_DNA"/>
</dbReference>
<proteinExistence type="predicted"/>
<evidence type="ECO:0000256" key="8">
    <source>
        <dbReference type="RuleBase" id="RU368020"/>
    </source>
</evidence>
<sequence length="86" mass="9521">MLHYTVVNKETCESCGLCRSIAPDIYQLDCKSKAFGALDHNEGIIGIPTTFLNAMVAAYESCPTNSIRVGKESFENQKLENGMRMD</sequence>
<reference evidence="12 16" key="3">
    <citation type="submission" date="2016-10" db="EMBL/GenBank/DDBJ databases">
        <title>Genome Sequence of Bacillus weihenstephanensis GM6LP.</title>
        <authorList>
            <person name="Poehlein A."/>
            <person name="Wemheuer F."/>
            <person name="Hollensteiner J."/>
            <person name="Wemheuer B."/>
        </authorList>
    </citation>
    <scope>NUCLEOTIDE SEQUENCE [LARGE SCALE GENOMIC DNA]</scope>
    <source>
        <strain evidence="12 16">GM6LP</strain>
    </source>
</reference>
<evidence type="ECO:0000256" key="5">
    <source>
        <dbReference type="ARBA" id="ARBA00022982"/>
    </source>
</evidence>
<dbReference type="Gene3D" id="3.30.70.20">
    <property type="match status" value="1"/>
</dbReference>
<reference evidence="13 17" key="5">
    <citation type="submission" date="2020-12" db="EMBL/GenBank/DDBJ databases">
        <title>FDA dAtabase for Regulatory Grade micrObial Sequences (FDA-ARGOS): Supporting development and validation of Infectious Disease Dx tests.</title>
        <authorList>
            <person name="Nelson B."/>
            <person name="Plummer A."/>
            <person name="Tallon L."/>
            <person name="Sadzewicz L."/>
            <person name="Zhao X."/>
            <person name="Boylan J."/>
            <person name="Ott S."/>
            <person name="Bowen H."/>
            <person name="Vavikolanu K."/>
            <person name="Mehta A."/>
            <person name="Aluvathingal J."/>
            <person name="Nadendla S."/>
            <person name="Myers T."/>
            <person name="Yan Y."/>
            <person name="Sichtig H."/>
        </authorList>
    </citation>
    <scope>NUCLEOTIDE SEQUENCE [LARGE SCALE GENOMIC DNA]</scope>
    <source>
        <strain evidence="13 17">FDAARGOS_924</strain>
    </source>
</reference>
<evidence type="ECO:0000313" key="14">
    <source>
        <dbReference type="Proteomes" id="UP000006976"/>
    </source>
</evidence>
<evidence type="ECO:0000313" key="16">
    <source>
        <dbReference type="Proteomes" id="UP000236165"/>
    </source>
</evidence>
<organism evidence="9">
    <name type="scientific">Bacillus mycoides</name>
    <dbReference type="NCBI Taxonomy" id="1405"/>
    <lineage>
        <taxon>Bacteria</taxon>
        <taxon>Bacillati</taxon>
        <taxon>Bacillota</taxon>
        <taxon>Bacilli</taxon>
        <taxon>Bacillales</taxon>
        <taxon>Bacillaceae</taxon>
        <taxon>Bacillus</taxon>
        <taxon>Bacillus cereus group</taxon>
    </lineage>
</organism>
<evidence type="ECO:0000313" key="15">
    <source>
        <dbReference type="Proteomes" id="UP000194131"/>
    </source>
</evidence>
<dbReference type="Proteomes" id="UP000596196">
    <property type="component" value="Chromosome"/>
</dbReference>
<evidence type="ECO:0000256" key="4">
    <source>
        <dbReference type="ARBA" id="ARBA00022723"/>
    </source>
</evidence>
<dbReference type="SUPFAM" id="SSF54862">
    <property type="entry name" value="4Fe-4S ferredoxins"/>
    <property type="match status" value="1"/>
</dbReference>
<name>A0A0B5RWQ0_BACMY</name>
<dbReference type="EMBL" id="MRWU01000003">
    <property type="protein sequence ID" value="OSX94507.1"/>
    <property type="molecule type" value="Genomic_DNA"/>
</dbReference>
<dbReference type="EMBL" id="CP065877">
    <property type="protein sequence ID" value="QQA14411.1"/>
    <property type="molecule type" value="Genomic_DNA"/>
</dbReference>
<reference evidence="9" key="1">
    <citation type="journal article" date="2012" name="Genome Res.">
        <title>Genomic characterization of the Bacillus cereus sensu lato species: Backdrop to the evolution of Bacillus anthracis.</title>
        <authorList>
            <person name="Zwick M.E."/>
            <person name="Joseph S.J."/>
            <person name="Didelot X."/>
            <person name="Chen P.E."/>
            <person name="Bishop-Lilly K.A."/>
            <person name="Stewart A.C."/>
            <person name="Willner K."/>
            <person name="Nolan N."/>
            <person name="Lentz S."/>
            <person name="Thomason M.K."/>
            <person name="Sozhamannan S."/>
            <person name="Mateczun A.J."/>
            <person name="Du L."/>
            <person name="Read T.D."/>
        </authorList>
    </citation>
    <scope>NUCLEOTIDE SEQUENCE [LARGE SCALE GENOMIC DNA]</scope>
    <source>
        <strain evidence="9">AH603</strain>
    </source>
</reference>
<dbReference type="PANTHER" id="PTHR39163:SF1">
    <property type="entry name" value="FERREDOXIN"/>
    <property type="match status" value="1"/>
</dbReference>
<dbReference type="PANTHER" id="PTHR39163">
    <property type="entry name" value="FERREDOXIN"/>
    <property type="match status" value="1"/>
</dbReference>
<dbReference type="GO" id="GO:0051539">
    <property type="term" value="F:4 iron, 4 sulfur cluster binding"/>
    <property type="evidence" value="ECO:0007669"/>
    <property type="project" value="UniProtKB-KW"/>
</dbReference>
<dbReference type="PRINTS" id="PR00352">
    <property type="entry name" value="3FE4SFRDOXIN"/>
</dbReference>
<evidence type="ECO:0000313" key="12">
    <source>
        <dbReference type="EMBL" id="PJN72325.1"/>
    </source>
</evidence>
<keyword evidence="4 8" id="KW-0479">Metal-binding</keyword>
<comment type="cofactor">
    <cofactor evidence="1">
        <name>[4Fe-4S] cluster</name>
        <dbReference type="ChEBI" id="CHEBI:49883"/>
    </cofactor>
</comment>
<gene>
    <name evidence="12" type="ORF">BACWE_07260</name>
    <name evidence="9" type="ORF">bcere0026_34140</name>
    <name evidence="13" type="ORF">I6G81_18630</name>
    <name evidence="10" type="ORF">III_01764</name>
    <name evidence="11" type="ORF">S3E15_03105</name>
</gene>
<dbReference type="Proteomes" id="UP000001753">
    <property type="component" value="Chromosome"/>
</dbReference>
<reference evidence="10 14" key="2">
    <citation type="submission" date="2012-04" db="EMBL/GenBank/DDBJ databases">
        <title>The Genome Sequence of Bacillus cereus VD078.</title>
        <authorList>
            <consortium name="The Broad Institute Genome Sequencing Platform"/>
            <consortium name="The Broad Institute Genome Sequencing Center for Infectious Disease"/>
            <person name="Feldgarden M."/>
            <person name="Van der Auwera G.A."/>
            <person name="Mahillon J."/>
            <person name="Duprez V."/>
            <person name="Timmery S."/>
            <person name="Mattelet C."/>
            <person name="Dierick K."/>
            <person name="Sun M."/>
            <person name="Yu Z."/>
            <person name="Zhu L."/>
            <person name="Hu X."/>
            <person name="Shank E.B."/>
            <person name="Swiecicka I."/>
            <person name="Hansen B.M."/>
            <person name="Andrup L."/>
            <person name="Young S.K."/>
            <person name="Zeng Q."/>
            <person name="Gargeya S."/>
            <person name="Fitzgerald M."/>
            <person name="Haas B."/>
            <person name="Abouelleil A."/>
            <person name="Alvarado L."/>
            <person name="Arachchi H.M."/>
            <person name="Berlin A."/>
            <person name="Chapman S.B."/>
            <person name="Goldberg J."/>
            <person name="Griggs A."/>
            <person name="Gujja S."/>
            <person name="Hansen M."/>
            <person name="Howarth C."/>
            <person name="Imamovic A."/>
            <person name="Larimer J."/>
            <person name="McCowen C."/>
            <person name="Montmayeur A."/>
            <person name="Murphy C."/>
            <person name="Neiman D."/>
            <person name="Pearson M."/>
            <person name="Priest M."/>
            <person name="Roberts A."/>
            <person name="Saif S."/>
            <person name="Shea T."/>
            <person name="Sisk P."/>
            <person name="Sykes S."/>
            <person name="Wortman J."/>
            <person name="Nusbaum C."/>
            <person name="Birren B."/>
        </authorList>
    </citation>
    <scope>NUCLEOTIDE SEQUENCE [LARGE SCALE GENOMIC DNA]</scope>
    <source>
        <strain evidence="10 14">VD078</strain>
    </source>
</reference>
<dbReference type="GO" id="GO:0005506">
    <property type="term" value="F:iron ion binding"/>
    <property type="evidence" value="ECO:0007669"/>
    <property type="project" value="UniProtKB-UniRule"/>
</dbReference>
<keyword evidence="7 8" id="KW-0411">Iron-sulfur</keyword>
<dbReference type="GO" id="GO:0009055">
    <property type="term" value="F:electron transfer activity"/>
    <property type="evidence" value="ECO:0007669"/>
    <property type="project" value="UniProtKB-UniRule"/>
</dbReference>
<dbReference type="RefSeq" id="WP_002066749.1">
    <property type="nucleotide sequence ID" value="NZ_CM000737.1"/>
</dbReference>
<dbReference type="InterPro" id="IPR001080">
    <property type="entry name" value="3Fe4S_ferredoxin"/>
</dbReference>
<dbReference type="KEGG" id="bmyo:BG05_2297"/>
<accession>A0A084J4F7</accession>
<evidence type="ECO:0000313" key="9">
    <source>
        <dbReference type="EMBL" id="EEL69586.1"/>
    </source>
</evidence>
<reference evidence="11 15" key="4">
    <citation type="submission" date="2016-12" db="EMBL/GenBank/DDBJ databases">
        <title>Genome Sequences of Twelve Sporeforming Bacillus Species Isolated from Foods.</title>
        <authorList>
            <person name="De Jong A."/>
            <person name="Holsappel S."/>
            <person name="Kuipers O.P."/>
        </authorList>
    </citation>
    <scope>NUCLEOTIDE SEQUENCE [LARGE SCALE GENOMIC DNA]</scope>
    <source>
        <strain evidence="11 15">S3E15</strain>
    </source>
</reference>
<evidence type="ECO:0000256" key="3">
    <source>
        <dbReference type="ARBA" id="ARBA00022485"/>
    </source>
</evidence>
<accession>C2XXI6</accession>
<dbReference type="EMBL" id="MKZQ01000009">
    <property type="protein sequence ID" value="PJN72325.1"/>
    <property type="molecule type" value="Genomic_DNA"/>
</dbReference>
<keyword evidence="3" id="KW-0004">4Fe-4S</keyword>
<dbReference type="Proteomes" id="UP000194131">
    <property type="component" value="Unassembled WGS sequence"/>
</dbReference>
<keyword evidence="6 8" id="KW-0408">Iron</keyword>
<dbReference type="Proteomes" id="UP000236165">
    <property type="component" value="Unassembled WGS sequence"/>
</dbReference>
<keyword evidence="17" id="KW-1185">Reference proteome</keyword>
<accession>A0A0B5RWQ0</accession>
<dbReference type="InterPro" id="IPR052395">
    <property type="entry name" value="ET_Ferredoxin"/>
</dbReference>
<evidence type="ECO:0000256" key="7">
    <source>
        <dbReference type="ARBA" id="ARBA00023014"/>
    </source>
</evidence>
<evidence type="ECO:0000256" key="6">
    <source>
        <dbReference type="ARBA" id="ARBA00023004"/>
    </source>
</evidence>
<evidence type="ECO:0000313" key="13">
    <source>
        <dbReference type="EMBL" id="QQA14411.1"/>
    </source>
</evidence>
<accession>J8FJP1</accession>
<evidence type="ECO:0000256" key="2">
    <source>
        <dbReference type="ARBA" id="ARBA00022448"/>
    </source>
</evidence>
<evidence type="ECO:0000313" key="10">
    <source>
        <dbReference type="EMBL" id="EJR43689.1"/>
    </source>
</evidence>
<dbReference type="Proteomes" id="UP000006976">
    <property type="component" value="Unassembled WGS sequence"/>
</dbReference>
<dbReference type="AlphaFoldDB" id="A0A0B5RWQ0"/>
<keyword evidence="2 8" id="KW-0813">Transport</keyword>
<protein>
    <recommendedName>
        <fullName evidence="8">Ferredoxin</fullName>
    </recommendedName>
</protein>
<evidence type="ECO:0000256" key="1">
    <source>
        <dbReference type="ARBA" id="ARBA00001966"/>
    </source>
</evidence>
<dbReference type="HOGENOM" id="CLU_139698_6_4_9"/>
<dbReference type="Pfam" id="PF13370">
    <property type="entry name" value="Fer4_13"/>
    <property type="match status" value="1"/>
</dbReference>
<evidence type="ECO:0000313" key="11">
    <source>
        <dbReference type="EMBL" id="OSX94507.1"/>
    </source>
</evidence>
<keyword evidence="5 8" id="KW-0249">Electron transport</keyword>
<evidence type="ECO:0000313" key="17">
    <source>
        <dbReference type="Proteomes" id="UP000596196"/>
    </source>
</evidence>
<dbReference type="EMBL" id="ACMP01000091">
    <property type="protein sequence ID" value="EEL69586.1"/>
    <property type="molecule type" value="Genomic_DNA"/>
</dbReference>
<comment type="function">
    <text evidence="8">Ferredoxins are iron-sulfur proteins that transfer electrons in a wide variety of metabolic reactions.</text>
</comment>